<comment type="caution">
    <text evidence="1">The sequence shown here is derived from an EMBL/GenBank/DDBJ whole genome shotgun (WGS) entry which is preliminary data.</text>
</comment>
<keyword evidence="2" id="KW-1185">Reference proteome</keyword>
<dbReference type="Proteomes" id="UP000770717">
    <property type="component" value="Unassembled WGS sequence"/>
</dbReference>
<protein>
    <submittedName>
        <fullName evidence="1">Uncharacterized protein</fullName>
    </submittedName>
</protein>
<sequence>MCATEFPERFSLTVNVQAPDQMPCSSLFFLGMSVTSPYRPSHVIISKQESDSLRVKTVTFLTSFWRDTTWTAKSRQPGSLFISS</sequence>
<organism evidence="1 2">
    <name type="scientific">Eleutherodactylus coqui</name>
    <name type="common">Puerto Rican coqui</name>
    <dbReference type="NCBI Taxonomy" id="57060"/>
    <lineage>
        <taxon>Eukaryota</taxon>
        <taxon>Metazoa</taxon>
        <taxon>Chordata</taxon>
        <taxon>Craniata</taxon>
        <taxon>Vertebrata</taxon>
        <taxon>Euteleostomi</taxon>
        <taxon>Amphibia</taxon>
        <taxon>Batrachia</taxon>
        <taxon>Anura</taxon>
        <taxon>Neobatrachia</taxon>
        <taxon>Hyloidea</taxon>
        <taxon>Eleutherodactylidae</taxon>
        <taxon>Eleutherodactylinae</taxon>
        <taxon>Eleutherodactylus</taxon>
        <taxon>Eleutherodactylus</taxon>
    </lineage>
</organism>
<evidence type="ECO:0000313" key="1">
    <source>
        <dbReference type="EMBL" id="KAG9460660.1"/>
    </source>
</evidence>
<dbReference type="AlphaFoldDB" id="A0A8J6E2Y1"/>
<dbReference type="EMBL" id="WNTK01049110">
    <property type="protein sequence ID" value="KAG9460660.1"/>
    <property type="molecule type" value="Genomic_DNA"/>
</dbReference>
<gene>
    <name evidence="1" type="ORF">GDO78_020350</name>
</gene>
<proteinExistence type="predicted"/>
<accession>A0A8J6E2Y1</accession>
<reference evidence="1" key="1">
    <citation type="thesis" date="2020" institute="ProQuest LLC" country="789 East Eisenhower Parkway, Ann Arbor, MI, USA">
        <title>Comparative Genomics and Chromosome Evolution.</title>
        <authorList>
            <person name="Mudd A.B."/>
        </authorList>
    </citation>
    <scope>NUCLEOTIDE SEQUENCE</scope>
    <source>
        <strain evidence="1">HN-11 Male</strain>
        <tissue evidence="1">Kidney and liver</tissue>
    </source>
</reference>
<evidence type="ECO:0000313" key="2">
    <source>
        <dbReference type="Proteomes" id="UP000770717"/>
    </source>
</evidence>
<name>A0A8J6E2Y1_ELECQ</name>